<accession>A0A7Y0QFW8</accession>
<name>A0A7Y0QFW8_CELFI</name>
<protein>
    <submittedName>
        <fullName evidence="1">Uncharacterized protein</fullName>
    </submittedName>
</protein>
<dbReference type="EMBL" id="JABCJJ010000004">
    <property type="protein sequence ID" value="NMR19471.1"/>
    <property type="molecule type" value="Genomic_DNA"/>
</dbReference>
<reference evidence="1 2" key="1">
    <citation type="submission" date="2020-04" db="EMBL/GenBank/DDBJ databases">
        <title>Sequencing and Assembly of C. fimi.</title>
        <authorList>
            <person name="Ramsey A.R."/>
        </authorList>
    </citation>
    <scope>NUCLEOTIDE SEQUENCE [LARGE SCALE GENOMIC DNA]</scope>
    <source>
        <strain evidence="1 2">SB</strain>
    </source>
</reference>
<comment type="caution">
    <text evidence="1">The sequence shown here is derived from an EMBL/GenBank/DDBJ whole genome shotgun (WGS) entry which is preliminary data.</text>
</comment>
<dbReference type="Proteomes" id="UP000562124">
    <property type="component" value="Unassembled WGS sequence"/>
</dbReference>
<evidence type="ECO:0000313" key="2">
    <source>
        <dbReference type="Proteomes" id="UP000562124"/>
    </source>
</evidence>
<evidence type="ECO:0000313" key="1">
    <source>
        <dbReference type="EMBL" id="NMR19471.1"/>
    </source>
</evidence>
<gene>
    <name evidence="1" type="ORF">HIR71_04410</name>
</gene>
<dbReference type="AlphaFoldDB" id="A0A7Y0QFW8"/>
<organism evidence="1 2">
    <name type="scientific">Cellulomonas fimi</name>
    <dbReference type="NCBI Taxonomy" id="1708"/>
    <lineage>
        <taxon>Bacteria</taxon>
        <taxon>Bacillati</taxon>
        <taxon>Actinomycetota</taxon>
        <taxon>Actinomycetes</taxon>
        <taxon>Micrococcales</taxon>
        <taxon>Cellulomonadaceae</taxon>
        <taxon>Cellulomonas</taxon>
    </lineage>
</organism>
<proteinExistence type="predicted"/>
<dbReference type="RefSeq" id="WP_169323794.1">
    <property type="nucleotide sequence ID" value="NZ_JABCJJ010000004.1"/>
</dbReference>
<sequence length="180" mass="19806">MSNETHELQAKGPHVPTEERALRRLGQAIELGHLEDLTGIFVRTAPRYLVTYMNSQRGGRLSSATVVTVTNQSTRPNRVTVSWYKGFSDDTSPVGQSTFSIPPDYTVDFATRNLPGEVTITNSVPNPELTFDEGRAIVSSTYREIAVSARVYYARGDNDLDLVAVTDSKVVRINEGNVGD</sequence>
<keyword evidence="2" id="KW-1185">Reference proteome</keyword>